<organism evidence="1">
    <name type="scientific">Anguilla anguilla</name>
    <name type="common">European freshwater eel</name>
    <name type="synonym">Muraena anguilla</name>
    <dbReference type="NCBI Taxonomy" id="7936"/>
    <lineage>
        <taxon>Eukaryota</taxon>
        <taxon>Metazoa</taxon>
        <taxon>Chordata</taxon>
        <taxon>Craniata</taxon>
        <taxon>Vertebrata</taxon>
        <taxon>Euteleostomi</taxon>
        <taxon>Actinopterygii</taxon>
        <taxon>Neopterygii</taxon>
        <taxon>Teleostei</taxon>
        <taxon>Anguilliformes</taxon>
        <taxon>Anguillidae</taxon>
        <taxon>Anguilla</taxon>
    </lineage>
</organism>
<dbReference type="AlphaFoldDB" id="A0A0E9V3L0"/>
<name>A0A0E9V3L0_ANGAN</name>
<reference evidence="1" key="2">
    <citation type="journal article" date="2015" name="Fish Shellfish Immunol.">
        <title>Early steps in the European eel (Anguilla anguilla)-Vibrio vulnificus interaction in the gills: Role of the RtxA13 toxin.</title>
        <authorList>
            <person name="Callol A."/>
            <person name="Pajuelo D."/>
            <person name="Ebbesson L."/>
            <person name="Teles M."/>
            <person name="MacKenzie S."/>
            <person name="Amaro C."/>
        </authorList>
    </citation>
    <scope>NUCLEOTIDE SEQUENCE</scope>
</reference>
<protein>
    <submittedName>
        <fullName evidence="1">Uncharacterized protein</fullName>
    </submittedName>
</protein>
<sequence length="25" mass="2955">MNQTACMFDLSPEMRVLIIFFSTMK</sequence>
<proteinExistence type="predicted"/>
<dbReference type="EMBL" id="GBXM01035996">
    <property type="protein sequence ID" value="JAH72581.1"/>
    <property type="molecule type" value="Transcribed_RNA"/>
</dbReference>
<evidence type="ECO:0000313" key="1">
    <source>
        <dbReference type="EMBL" id="JAH72581.1"/>
    </source>
</evidence>
<reference evidence="1" key="1">
    <citation type="submission" date="2014-11" db="EMBL/GenBank/DDBJ databases">
        <authorList>
            <person name="Amaro Gonzalez C."/>
        </authorList>
    </citation>
    <scope>NUCLEOTIDE SEQUENCE</scope>
</reference>
<accession>A0A0E9V3L0</accession>